<dbReference type="AlphaFoldDB" id="A0A4C1V772"/>
<accession>A0A4C1V772</accession>
<dbReference type="Proteomes" id="UP000299102">
    <property type="component" value="Unassembled WGS sequence"/>
</dbReference>
<gene>
    <name evidence="1" type="ORF">EVAR_23250_1</name>
</gene>
<evidence type="ECO:0000313" key="1">
    <source>
        <dbReference type="EMBL" id="GBP33904.1"/>
    </source>
</evidence>
<reference evidence="1 2" key="1">
    <citation type="journal article" date="2019" name="Commun. Biol.">
        <title>The bagworm genome reveals a unique fibroin gene that provides high tensile strength.</title>
        <authorList>
            <person name="Kono N."/>
            <person name="Nakamura H."/>
            <person name="Ohtoshi R."/>
            <person name="Tomita M."/>
            <person name="Numata K."/>
            <person name="Arakawa K."/>
        </authorList>
    </citation>
    <scope>NUCLEOTIDE SEQUENCE [LARGE SCALE GENOMIC DNA]</scope>
</reference>
<proteinExistence type="predicted"/>
<evidence type="ECO:0000313" key="2">
    <source>
        <dbReference type="Proteomes" id="UP000299102"/>
    </source>
</evidence>
<protein>
    <submittedName>
        <fullName evidence="1">Uncharacterized protein</fullName>
    </submittedName>
</protein>
<comment type="caution">
    <text evidence="1">The sequence shown here is derived from an EMBL/GenBank/DDBJ whole genome shotgun (WGS) entry which is preliminary data.</text>
</comment>
<sequence length="75" mass="8214">MASVIRTHDVPYVPLHDRCRPFALVIPREVTGALTASWIGIEYLMEGVGGGLMKDGSGSGAMKWKKGHRNCRSLM</sequence>
<dbReference type="EMBL" id="BGZK01000281">
    <property type="protein sequence ID" value="GBP33904.1"/>
    <property type="molecule type" value="Genomic_DNA"/>
</dbReference>
<name>A0A4C1V772_EUMVA</name>
<organism evidence="1 2">
    <name type="scientific">Eumeta variegata</name>
    <name type="common">Bagworm moth</name>
    <name type="synonym">Eumeta japonica</name>
    <dbReference type="NCBI Taxonomy" id="151549"/>
    <lineage>
        <taxon>Eukaryota</taxon>
        <taxon>Metazoa</taxon>
        <taxon>Ecdysozoa</taxon>
        <taxon>Arthropoda</taxon>
        <taxon>Hexapoda</taxon>
        <taxon>Insecta</taxon>
        <taxon>Pterygota</taxon>
        <taxon>Neoptera</taxon>
        <taxon>Endopterygota</taxon>
        <taxon>Lepidoptera</taxon>
        <taxon>Glossata</taxon>
        <taxon>Ditrysia</taxon>
        <taxon>Tineoidea</taxon>
        <taxon>Psychidae</taxon>
        <taxon>Oiketicinae</taxon>
        <taxon>Eumeta</taxon>
    </lineage>
</organism>
<keyword evidence="2" id="KW-1185">Reference proteome</keyword>